<keyword evidence="12" id="KW-0961">Cell wall biogenesis/degradation</keyword>
<evidence type="ECO:0000256" key="11">
    <source>
        <dbReference type="ARBA" id="ARBA00023136"/>
    </source>
</evidence>
<evidence type="ECO:0000256" key="8">
    <source>
        <dbReference type="ARBA" id="ARBA00022960"/>
    </source>
</evidence>
<keyword evidence="6 13" id="KW-0812">Transmembrane</keyword>
<dbReference type="SUPFAM" id="SSF56519">
    <property type="entry name" value="Penicillin binding protein dimerisation domain"/>
    <property type="match status" value="1"/>
</dbReference>
<accession>H0UML7</accession>
<gene>
    <name evidence="16" type="ORF">JonanDRAFT_1356</name>
</gene>
<dbReference type="RefSeq" id="WP_008523288.1">
    <property type="nucleotide sequence ID" value="NZ_CM001376.1"/>
</dbReference>
<feature type="domain" description="Penicillin-binding protein dimerisation" evidence="15">
    <location>
        <begin position="62"/>
        <end position="228"/>
    </location>
</feature>
<dbReference type="Pfam" id="PF03717">
    <property type="entry name" value="PBP_dimer"/>
    <property type="match status" value="1"/>
</dbReference>
<evidence type="ECO:0000256" key="10">
    <source>
        <dbReference type="ARBA" id="ARBA00022989"/>
    </source>
</evidence>
<dbReference type="HOGENOM" id="CLU_009289_1_2_0"/>
<dbReference type="NCBIfam" id="TIGR03423">
    <property type="entry name" value="pbp2_mrdA"/>
    <property type="match status" value="1"/>
</dbReference>
<keyword evidence="8" id="KW-0133">Cell shape</keyword>
<dbReference type="Gene3D" id="3.30.1390.30">
    <property type="entry name" value="Penicillin-binding protein 2a, domain 3"/>
    <property type="match status" value="1"/>
</dbReference>
<dbReference type="Gene3D" id="3.90.1310.10">
    <property type="entry name" value="Penicillin-binding protein 2a (Domain 2)"/>
    <property type="match status" value="1"/>
</dbReference>
<evidence type="ECO:0000256" key="1">
    <source>
        <dbReference type="ARBA" id="ARBA00004167"/>
    </source>
</evidence>
<keyword evidence="17" id="KW-1185">Reference proteome</keyword>
<dbReference type="InterPro" id="IPR017790">
    <property type="entry name" value="Penicillin-binding_protein_2"/>
</dbReference>
<dbReference type="PANTHER" id="PTHR30627">
    <property type="entry name" value="PEPTIDOGLYCAN D,D-TRANSPEPTIDASE"/>
    <property type="match status" value="1"/>
</dbReference>
<evidence type="ECO:0000313" key="17">
    <source>
        <dbReference type="Proteomes" id="UP000003806"/>
    </source>
</evidence>
<organism evidence="16 17">
    <name type="scientific">Jonquetella anthropi DSM 22815</name>
    <dbReference type="NCBI Taxonomy" id="885272"/>
    <lineage>
        <taxon>Bacteria</taxon>
        <taxon>Thermotogati</taxon>
        <taxon>Synergistota</taxon>
        <taxon>Synergistia</taxon>
        <taxon>Synergistales</taxon>
        <taxon>Dethiosulfovibrionaceae</taxon>
        <taxon>Jonquetella</taxon>
    </lineage>
</organism>
<evidence type="ECO:0000259" key="15">
    <source>
        <dbReference type="Pfam" id="PF03717"/>
    </source>
</evidence>
<evidence type="ECO:0000256" key="13">
    <source>
        <dbReference type="SAM" id="Phobius"/>
    </source>
</evidence>
<keyword evidence="7" id="KW-0378">Hydrolase</keyword>
<reference evidence="16 17" key="1">
    <citation type="submission" date="2011-11" db="EMBL/GenBank/DDBJ databases">
        <title>The Noncontiguous Finished genome of Jonquetella anthropi DSM 22815.</title>
        <authorList>
            <consortium name="US DOE Joint Genome Institute (JGI-PGF)"/>
            <person name="Lucas S."/>
            <person name="Copeland A."/>
            <person name="Lapidus A."/>
            <person name="Glavina del Rio T."/>
            <person name="Dalin E."/>
            <person name="Tice H."/>
            <person name="Bruce D."/>
            <person name="Goodwin L."/>
            <person name="Pitluck S."/>
            <person name="Peters L."/>
            <person name="Mikhailova N."/>
            <person name="Held B."/>
            <person name="Kyrpides N."/>
            <person name="Mavromatis K."/>
            <person name="Ivanova N."/>
            <person name="Markowitz V."/>
            <person name="Cheng J.-F."/>
            <person name="Hugenholtz P."/>
            <person name="Woyke T."/>
            <person name="Wu D."/>
            <person name="Gronow S."/>
            <person name="Wellnitz S."/>
            <person name="Brambilla E."/>
            <person name="Klenk H.-P."/>
            <person name="Eisen J.A."/>
        </authorList>
    </citation>
    <scope>NUCLEOTIDE SEQUENCE [LARGE SCALE GENOMIC DNA]</scope>
    <source>
        <strain evidence="16 17">DSM 22815</strain>
    </source>
</reference>
<evidence type="ECO:0000256" key="12">
    <source>
        <dbReference type="ARBA" id="ARBA00023316"/>
    </source>
</evidence>
<dbReference type="STRING" id="885272.JonanDRAFT_1356"/>
<dbReference type="eggNOG" id="COG0768">
    <property type="taxonomic scope" value="Bacteria"/>
</dbReference>
<evidence type="ECO:0000256" key="6">
    <source>
        <dbReference type="ARBA" id="ARBA00022692"/>
    </source>
</evidence>
<dbReference type="Pfam" id="PF00905">
    <property type="entry name" value="Transpeptidase"/>
    <property type="match status" value="1"/>
</dbReference>
<keyword evidence="9" id="KW-0573">Peptidoglycan synthesis</keyword>
<dbReference type="GO" id="GO:0009252">
    <property type="term" value="P:peptidoglycan biosynthetic process"/>
    <property type="evidence" value="ECO:0007669"/>
    <property type="project" value="UniProtKB-KW"/>
</dbReference>
<evidence type="ECO:0000256" key="5">
    <source>
        <dbReference type="ARBA" id="ARBA00022670"/>
    </source>
</evidence>
<keyword evidence="10 13" id="KW-1133">Transmembrane helix</keyword>
<evidence type="ECO:0000256" key="2">
    <source>
        <dbReference type="ARBA" id="ARBA00004236"/>
    </source>
</evidence>
<dbReference type="GO" id="GO:0009002">
    <property type="term" value="F:serine-type D-Ala-D-Ala carboxypeptidase activity"/>
    <property type="evidence" value="ECO:0007669"/>
    <property type="project" value="InterPro"/>
</dbReference>
<keyword evidence="5" id="KW-0645">Protease</keyword>
<name>H0UML7_9BACT</name>
<dbReference type="SUPFAM" id="SSF56601">
    <property type="entry name" value="beta-lactamase/transpeptidase-like"/>
    <property type="match status" value="1"/>
</dbReference>
<dbReference type="InterPro" id="IPR012338">
    <property type="entry name" value="Beta-lactam/transpept-like"/>
</dbReference>
<evidence type="ECO:0000256" key="9">
    <source>
        <dbReference type="ARBA" id="ARBA00022984"/>
    </source>
</evidence>
<evidence type="ECO:0000256" key="4">
    <source>
        <dbReference type="ARBA" id="ARBA00022519"/>
    </source>
</evidence>
<dbReference type="GO" id="GO:0071972">
    <property type="term" value="F:peptidoglycan L,D-transpeptidase activity"/>
    <property type="evidence" value="ECO:0007669"/>
    <property type="project" value="TreeGrafter"/>
</dbReference>
<proteinExistence type="predicted"/>
<dbReference type="PANTHER" id="PTHR30627:SF2">
    <property type="entry name" value="PEPTIDOGLYCAN D,D-TRANSPEPTIDASE MRDA"/>
    <property type="match status" value="1"/>
</dbReference>
<dbReference type="InterPro" id="IPR036138">
    <property type="entry name" value="PBP_dimer_sf"/>
</dbReference>
<dbReference type="InterPro" id="IPR050515">
    <property type="entry name" value="Beta-lactam/transpept"/>
</dbReference>
<dbReference type="EMBL" id="CM001376">
    <property type="protein sequence ID" value="EHM13720.1"/>
    <property type="molecule type" value="Genomic_DNA"/>
</dbReference>
<dbReference type="GO" id="GO:0008658">
    <property type="term" value="F:penicillin binding"/>
    <property type="evidence" value="ECO:0007669"/>
    <property type="project" value="InterPro"/>
</dbReference>
<feature type="domain" description="Penicillin-binding protein transpeptidase" evidence="14">
    <location>
        <begin position="263"/>
        <end position="571"/>
    </location>
</feature>
<dbReference type="GO" id="GO:0005886">
    <property type="term" value="C:plasma membrane"/>
    <property type="evidence" value="ECO:0007669"/>
    <property type="project" value="UniProtKB-SubCell"/>
</dbReference>
<dbReference type="GO" id="GO:0008360">
    <property type="term" value="P:regulation of cell shape"/>
    <property type="evidence" value="ECO:0007669"/>
    <property type="project" value="UniProtKB-KW"/>
</dbReference>
<comment type="subcellular location">
    <subcellularLocation>
        <location evidence="2">Cell membrane</location>
    </subcellularLocation>
    <subcellularLocation>
        <location evidence="1">Membrane</location>
        <topology evidence="1">Single-pass membrane protein</topology>
    </subcellularLocation>
</comment>
<protein>
    <submittedName>
        <fullName evidence="16">Penicillin-binding protein 2</fullName>
    </submittedName>
</protein>
<dbReference type="Proteomes" id="UP000003806">
    <property type="component" value="Chromosome"/>
</dbReference>
<keyword evidence="3" id="KW-1003">Cell membrane</keyword>
<dbReference type="InterPro" id="IPR005311">
    <property type="entry name" value="PBP_dimer"/>
</dbReference>
<dbReference type="GO" id="GO:0006508">
    <property type="term" value="P:proteolysis"/>
    <property type="evidence" value="ECO:0007669"/>
    <property type="project" value="UniProtKB-KW"/>
</dbReference>
<dbReference type="AlphaFoldDB" id="H0UML7"/>
<feature type="transmembrane region" description="Helical" evidence="13">
    <location>
        <begin position="21"/>
        <end position="39"/>
    </location>
</feature>
<sequence>MKTSRSEIRPRVDSRVLVIRWLIVCSILFLVGGLFFFQIRNADRYVQLAMNNRLRVIRIPRVRGQIFDRQGRPLAVNVTVFDVMAYPVDLTEESKARFLEAVNRQGIPLSSEELSAGISRRFWAPYRAVAVVSGLTMTQMTSLLNDPSFPSGFFPLPRQRRDYPAGPLTAHVVGQVGEISEGELASSGGEYAGGDVIGKTGVEKYYETLLRGDPGERALQVDARGRPRGDLDKKDPVRGGDIHLTIDLAIQKKAAALMGDFRGAAIALDVKTGEVLAIYSSPSYDPNPLAWGISSAEWGPLQEDPRHPMINRAVSAQYSPGSCWKAFTGYAALECGAVTTKTQITCTGSYKLSNQTFRCWRRWGHGQEDIIRALRDSCDVFFYTTSQLVGIDRYLSLGRRLGLDGPLGIDLPGESRGNLAGPEWKKGKGLGAWFKGDTVNYSIGQGYLLLTPLQMVNLFATIANGGTVIQPHVNKDLKPLRRDPHLNGNCLSIIRKGLKAVVAPGGTGWRAGTWGVSVAGKTGTVQNSHGDDHAVFIGYAPADAPRYAVIYYLEAGKGGGKEAAPMVGQLLAFLLEQDEGTKENDRAKN</sequence>
<keyword evidence="11 13" id="KW-0472">Membrane</keyword>
<evidence type="ECO:0000256" key="7">
    <source>
        <dbReference type="ARBA" id="ARBA00022801"/>
    </source>
</evidence>
<evidence type="ECO:0000259" key="14">
    <source>
        <dbReference type="Pfam" id="PF00905"/>
    </source>
</evidence>
<dbReference type="GO" id="GO:0071555">
    <property type="term" value="P:cell wall organization"/>
    <property type="evidence" value="ECO:0007669"/>
    <property type="project" value="UniProtKB-KW"/>
</dbReference>
<keyword evidence="4" id="KW-0997">Cell inner membrane</keyword>
<evidence type="ECO:0000256" key="3">
    <source>
        <dbReference type="ARBA" id="ARBA00022475"/>
    </source>
</evidence>
<dbReference type="InterPro" id="IPR001460">
    <property type="entry name" value="PCN-bd_Tpept"/>
</dbReference>
<evidence type="ECO:0000313" key="16">
    <source>
        <dbReference type="EMBL" id="EHM13720.1"/>
    </source>
</evidence>
<dbReference type="Gene3D" id="3.40.710.10">
    <property type="entry name" value="DD-peptidase/beta-lactamase superfamily"/>
    <property type="match status" value="1"/>
</dbReference>